<keyword evidence="3" id="KW-0378">Hydrolase</keyword>
<dbReference type="PANTHER" id="PTHR31126">
    <property type="entry name" value="TYROSINE-PROTEIN PHOSPHATASE"/>
    <property type="match status" value="1"/>
</dbReference>
<dbReference type="InterPro" id="IPR026893">
    <property type="entry name" value="Tyr/Ser_Pase_IphP-type"/>
</dbReference>
<accession>A0ABT6PSS2</accession>
<organism evidence="3 4">
    <name type="scientific">Saccharopolyspora ipomoeae</name>
    <dbReference type="NCBI Taxonomy" id="3042027"/>
    <lineage>
        <taxon>Bacteria</taxon>
        <taxon>Bacillati</taxon>
        <taxon>Actinomycetota</taxon>
        <taxon>Actinomycetes</taxon>
        <taxon>Pseudonocardiales</taxon>
        <taxon>Pseudonocardiaceae</taxon>
        <taxon>Saccharopolyspora</taxon>
    </lineage>
</organism>
<dbReference type="InterPro" id="IPR029021">
    <property type="entry name" value="Prot-tyrosine_phosphatase-like"/>
</dbReference>
<dbReference type="PANTHER" id="PTHR31126:SF1">
    <property type="entry name" value="TYROSINE SPECIFIC PROTEIN PHOSPHATASES DOMAIN-CONTAINING PROTEIN"/>
    <property type="match status" value="1"/>
</dbReference>
<sequence length="235" mass="25679">MALDELVNLRDLGGQPTGSGVLTRSGVVYRSDAPRLGDRDPSGLPAWPPRVVVDLREAAETRDEHPMATASLVHRVRVLEGLDTPDEDDEAVHELTTLYRGMLQGAPKKLVEVFRHVLAADGPALVHCAAGKDRTGVVSAMLLSAAGVRPDAIVADYVRTDKNMLRVLQRLEELPELPPGVDEEMVAELMATPTQAIESVLEIFDEHQDAAAGWLAGHGVTDDELDRWREKFLEK</sequence>
<dbReference type="SUPFAM" id="SSF52799">
    <property type="entry name" value="(Phosphotyrosine protein) phosphatases II"/>
    <property type="match status" value="1"/>
</dbReference>
<evidence type="ECO:0000313" key="3">
    <source>
        <dbReference type="EMBL" id="MDI2030937.1"/>
    </source>
</evidence>
<proteinExistence type="inferred from homology"/>
<evidence type="ECO:0000313" key="4">
    <source>
        <dbReference type="Proteomes" id="UP001237595"/>
    </source>
</evidence>
<dbReference type="EC" id="3.1.3.48" evidence="3"/>
<comment type="caution">
    <text evidence="3">The sequence shown here is derived from an EMBL/GenBank/DDBJ whole genome shotgun (WGS) entry which is preliminary data.</text>
</comment>
<dbReference type="InterPro" id="IPR016130">
    <property type="entry name" value="Tyr_Pase_AS"/>
</dbReference>
<evidence type="ECO:0000256" key="1">
    <source>
        <dbReference type="ARBA" id="ARBA00009580"/>
    </source>
</evidence>
<dbReference type="Gene3D" id="3.90.190.10">
    <property type="entry name" value="Protein tyrosine phosphatase superfamily"/>
    <property type="match status" value="1"/>
</dbReference>
<dbReference type="GO" id="GO:0004725">
    <property type="term" value="F:protein tyrosine phosphatase activity"/>
    <property type="evidence" value="ECO:0007669"/>
    <property type="project" value="UniProtKB-EC"/>
</dbReference>
<comment type="similarity">
    <text evidence="1">Belongs to the protein-tyrosine phosphatase family.</text>
</comment>
<feature type="domain" description="Tyrosine specific protein phosphatases" evidence="2">
    <location>
        <begin position="108"/>
        <end position="172"/>
    </location>
</feature>
<dbReference type="Proteomes" id="UP001237595">
    <property type="component" value="Unassembled WGS sequence"/>
</dbReference>
<gene>
    <name evidence="3" type="ORF">QFW96_20065</name>
</gene>
<keyword evidence="4" id="KW-1185">Reference proteome</keyword>
<dbReference type="PROSITE" id="PS00383">
    <property type="entry name" value="TYR_PHOSPHATASE_1"/>
    <property type="match status" value="1"/>
</dbReference>
<reference evidence="3 4" key="1">
    <citation type="submission" date="2023-04" db="EMBL/GenBank/DDBJ databases">
        <title>Draft genome sequence of Saccharopolyspora sp. TS4A08 isolated from sweet potato rhizospheric soil.</title>
        <authorList>
            <person name="Suksaard P."/>
            <person name="Duangmal K."/>
        </authorList>
    </citation>
    <scope>NUCLEOTIDE SEQUENCE [LARGE SCALE GENOMIC DNA]</scope>
    <source>
        <strain evidence="3 4">TS4A08</strain>
    </source>
</reference>
<name>A0ABT6PSS2_9PSEU</name>
<dbReference type="EMBL" id="JASAOF010000014">
    <property type="protein sequence ID" value="MDI2030937.1"/>
    <property type="molecule type" value="Genomic_DNA"/>
</dbReference>
<evidence type="ECO:0000259" key="2">
    <source>
        <dbReference type="PROSITE" id="PS50056"/>
    </source>
</evidence>
<protein>
    <submittedName>
        <fullName evidence="3">Tyrosine-protein phosphatase</fullName>
        <ecNumber evidence="3">3.1.3.48</ecNumber>
    </submittedName>
</protein>
<dbReference type="Pfam" id="PF13350">
    <property type="entry name" value="Y_phosphatase3"/>
    <property type="match status" value="1"/>
</dbReference>
<dbReference type="InterPro" id="IPR000387">
    <property type="entry name" value="Tyr_Pase_dom"/>
</dbReference>
<dbReference type="RefSeq" id="WP_281457231.1">
    <property type="nucleotide sequence ID" value="NZ_JASAOF010000014.1"/>
</dbReference>
<dbReference type="PROSITE" id="PS50056">
    <property type="entry name" value="TYR_PHOSPHATASE_2"/>
    <property type="match status" value="1"/>
</dbReference>